<keyword evidence="4" id="KW-1185">Reference proteome</keyword>
<comment type="similarity">
    <text evidence="1">Belongs to the 'GDXG' lipolytic enzyme family.</text>
</comment>
<dbReference type="InterPro" id="IPR050309">
    <property type="entry name" value="Type-B_Carboxylest/Lipase"/>
</dbReference>
<dbReference type="GO" id="GO:0016787">
    <property type="term" value="F:hydrolase activity"/>
    <property type="evidence" value="ECO:0007669"/>
    <property type="project" value="UniProtKB-KW"/>
</dbReference>
<dbReference type="InterPro" id="IPR029058">
    <property type="entry name" value="AB_hydrolase_fold"/>
</dbReference>
<evidence type="ECO:0000256" key="1">
    <source>
        <dbReference type="ARBA" id="ARBA00010515"/>
    </source>
</evidence>
<dbReference type="PROSITE" id="PS01173">
    <property type="entry name" value="LIPASE_GDXG_HIS"/>
    <property type="match status" value="1"/>
</dbReference>
<evidence type="ECO:0000259" key="2">
    <source>
        <dbReference type="Pfam" id="PF00135"/>
    </source>
</evidence>
<sequence length="556" mass="61190">MIENVTYNTIQHPTIGRIKGISRIPGVSQFLGIQYATLSSRFSRGEMLESYSHEGVLDATEVGPNPLGPANGCEMEHRLIQHSLPFSEYRQSDTKCLTLNMAVPAHEDGNALPVLVFIHGGAFTAGSSSFPHYDFARITNLSLELEKPMIVVGVNYRLGVPGFLHSSSMEAAGCKPNNGLDDQRLALRWVKCHIAGFGGDPKQVTFIGESAGGASGCFHLHSDEPLFHQFISMSGTSLLRARKPALLENSFATITNIFGTGDLPPREQVQNLVDLPLDELRAKVGRHIPIGPMLDGDFISEVTTFKALVNDDNTKRLFPGIYSCKRILVGDCQMDATPLAARLANRTDVLSNTLINCLSTVLKDVDPNLTPRIANAYGLDSAAASNPDESKRRVLKFGNDICFAAPAQFFARAWSTSSIPGTAAFLYRFNCPNPWDGPWKSHATHVLDIAFALLNYTEYLSAGQRSAAERLAKDIITFVHGESPWEEYRYRTADGSMVYDAAAEGCDDLTKFVKKETPEEAGRRNFLQTIVPTELFDRLMDAWHMFMAFRGSNTKS</sequence>
<evidence type="ECO:0000313" key="3">
    <source>
        <dbReference type="EMBL" id="KAE8383735.1"/>
    </source>
</evidence>
<gene>
    <name evidence="3" type="ORF">BDV26DRAFT_287157</name>
</gene>
<evidence type="ECO:0000313" key="4">
    <source>
        <dbReference type="Proteomes" id="UP000326198"/>
    </source>
</evidence>
<dbReference type="Gene3D" id="3.40.50.1820">
    <property type="entry name" value="alpha/beta hydrolase"/>
    <property type="match status" value="1"/>
</dbReference>
<reference evidence="3 4" key="1">
    <citation type="submission" date="2019-04" db="EMBL/GenBank/DDBJ databases">
        <title>Friends and foes A comparative genomics studyof 23 Aspergillus species from section Flavi.</title>
        <authorList>
            <consortium name="DOE Joint Genome Institute"/>
            <person name="Kjaerbolling I."/>
            <person name="Vesth T."/>
            <person name="Frisvad J.C."/>
            <person name="Nybo J.L."/>
            <person name="Theobald S."/>
            <person name="Kildgaard S."/>
            <person name="Isbrandt T."/>
            <person name="Kuo A."/>
            <person name="Sato A."/>
            <person name="Lyhne E.K."/>
            <person name="Kogle M.E."/>
            <person name="Wiebenga A."/>
            <person name="Kun R.S."/>
            <person name="Lubbers R.J."/>
            <person name="Makela M.R."/>
            <person name="Barry K."/>
            <person name="Chovatia M."/>
            <person name="Clum A."/>
            <person name="Daum C."/>
            <person name="Haridas S."/>
            <person name="He G."/>
            <person name="LaButti K."/>
            <person name="Lipzen A."/>
            <person name="Mondo S."/>
            <person name="Riley R."/>
            <person name="Salamov A."/>
            <person name="Simmons B.A."/>
            <person name="Magnuson J.K."/>
            <person name="Henrissat B."/>
            <person name="Mortensen U.H."/>
            <person name="Larsen T.O."/>
            <person name="Devries R.P."/>
            <person name="Grigoriev I.V."/>
            <person name="Machida M."/>
            <person name="Baker S.E."/>
            <person name="Andersen M.R."/>
        </authorList>
    </citation>
    <scope>NUCLEOTIDE SEQUENCE [LARGE SCALE GENOMIC DNA]</scope>
    <source>
        <strain evidence="3 4">IBT 29228</strain>
    </source>
</reference>
<dbReference type="PANTHER" id="PTHR11559">
    <property type="entry name" value="CARBOXYLESTERASE"/>
    <property type="match status" value="1"/>
</dbReference>
<protein>
    <submittedName>
        <fullName evidence="3">Alpha/Beta hydrolase protein</fullName>
    </submittedName>
</protein>
<dbReference type="Proteomes" id="UP000326198">
    <property type="component" value="Unassembled WGS sequence"/>
</dbReference>
<feature type="domain" description="Carboxylesterase type B" evidence="2">
    <location>
        <begin position="14"/>
        <end position="479"/>
    </location>
</feature>
<dbReference type="Pfam" id="PF00135">
    <property type="entry name" value="COesterase"/>
    <property type="match status" value="1"/>
</dbReference>
<keyword evidence="3" id="KW-0378">Hydrolase</keyword>
<organism evidence="3 4">
    <name type="scientific">Aspergillus bertholletiae</name>
    <dbReference type="NCBI Taxonomy" id="1226010"/>
    <lineage>
        <taxon>Eukaryota</taxon>
        <taxon>Fungi</taxon>
        <taxon>Dikarya</taxon>
        <taxon>Ascomycota</taxon>
        <taxon>Pezizomycotina</taxon>
        <taxon>Eurotiomycetes</taxon>
        <taxon>Eurotiomycetidae</taxon>
        <taxon>Eurotiales</taxon>
        <taxon>Aspergillaceae</taxon>
        <taxon>Aspergillus</taxon>
        <taxon>Aspergillus subgen. Circumdati</taxon>
    </lineage>
</organism>
<dbReference type="SUPFAM" id="SSF53474">
    <property type="entry name" value="alpha/beta-Hydrolases"/>
    <property type="match status" value="1"/>
</dbReference>
<name>A0A5N7BPG8_9EURO</name>
<dbReference type="OrthoDB" id="3200163at2759"/>
<accession>A0A5N7BPG8</accession>
<dbReference type="InterPro" id="IPR002018">
    <property type="entry name" value="CarbesteraseB"/>
</dbReference>
<dbReference type="AlphaFoldDB" id="A0A5N7BPG8"/>
<dbReference type="InterPro" id="IPR002168">
    <property type="entry name" value="Lipase_GDXG_HIS_AS"/>
</dbReference>
<proteinExistence type="inferred from homology"/>
<dbReference type="EMBL" id="ML736153">
    <property type="protein sequence ID" value="KAE8383735.1"/>
    <property type="molecule type" value="Genomic_DNA"/>
</dbReference>